<dbReference type="EMBL" id="CAJOBI010360056">
    <property type="protein sequence ID" value="CAF5225757.1"/>
    <property type="molecule type" value="Genomic_DNA"/>
</dbReference>
<dbReference type="Proteomes" id="UP000676336">
    <property type="component" value="Unassembled WGS sequence"/>
</dbReference>
<organism evidence="1 2">
    <name type="scientific">Rotaria magnacalcarata</name>
    <dbReference type="NCBI Taxonomy" id="392030"/>
    <lineage>
        <taxon>Eukaryota</taxon>
        <taxon>Metazoa</taxon>
        <taxon>Spiralia</taxon>
        <taxon>Gnathifera</taxon>
        <taxon>Rotifera</taxon>
        <taxon>Eurotatoria</taxon>
        <taxon>Bdelloidea</taxon>
        <taxon>Philodinida</taxon>
        <taxon>Philodinidae</taxon>
        <taxon>Rotaria</taxon>
    </lineage>
</organism>
<dbReference type="AlphaFoldDB" id="A0A8S3K0X4"/>
<comment type="caution">
    <text evidence="1">The sequence shown here is derived from an EMBL/GenBank/DDBJ whole genome shotgun (WGS) entry which is preliminary data.</text>
</comment>
<feature type="non-terminal residue" evidence="1">
    <location>
        <position position="144"/>
    </location>
</feature>
<proteinExistence type="predicted"/>
<gene>
    <name evidence="1" type="ORF">SMN809_LOCUS84460</name>
</gene>
<evidence type="ECO:0008006" key="3">
    <source>
        <dbReference type="Google" id="ProtNLM"/>
    </source>
</evidence>
<reference evidence="1" key="1">
    <citation type="submission" date="2021-02" db="EMBL/GenBank/DDBJ databases">
        <authorList>
            <person name="Nowell W R."/>
        </authorList>
    </citation>
    <scope>NUCLEOTIDE SEQUENCE</scope>
</reference>
<sequence>NYSILPPLPLPSSLTLWPKRVLPTTLLDQNGLIVVNERQNALTQFPCRGGIPVYFKGNITCLCPSILYGSFCEYQNQRVSVTLQVGAPEWRNPFVFLVYLVDDTYKDCSTKFNFHLLYSSRPKTANQTYSVLIDVFDMLTLKYR</sequence>
<accession>A0A8S3K0X4</accession>
<feature type="non-terminal residue" evidence="1">
    <location>
        <position position="1"/>
    </location>
</feature>
<evidence type="ECO:0000313" key="1">
    <source>
        <dbReference type="EMBL" id="CAF5225757.1"/>
    </source>
</evidence>
<name>A0A8S3K0X4_9BILA</name>
<protein>
    <recommendedName>
        <fullName evidence="3">EGF-like domain-containing protein</fullName>
    </recommendedName>
</protein>
<evidence type="ECO:0000313" key="2">
    <source>
        <dbReference type="Proteomes" id="UP000676336"/>
    </source>
</evidence>